<dbReference type="OMA" id="MCGRIHE"/>
<dbReference type="GO" id="GO:0070042">
    <property type="term" value="F:rRNA (uridine-N3-)-methyltransferase activity"/>
    <property type="evidence" value="ECO:0007669"/>
    <property type="project" value="InterPro"/>
</dbReference>
<feature type="domain" description="Elongation factor 1 beta central acidic region eukaryote" evidence="6">
    <location>
        <begin position="434"/>
        <end position="461"/>
    </location>
</feature>
<reference evidence="7" key="1">
    <citation type="submission" date="2014-09" db="EMBL/GenBank/DDBJ databases">
        <authorList>
            <person name="Aslett A.Martin."/>
        </authorList>
    </citation>
    <scope>NUCLEOTIDE SEQUENCE</scope>
    <source>
        <strain evidence="7">ED321 Heterogonic</strain>
    </source>
</reference>
<gene>
    <name evidence="7 9 10" type="ORF">SRAE_0000031300</name>
</gene>
<dbReference type="GeneID" id="36373554"/>
<dbReference type="InterPro" id="IPR014038">
    <property type="entry name" value="EF1B_bsu/dsu_GNE"/>
</dbReference>
<evidence type="ECO:0000313" key="9">
    <source>
        <dbReference type="WBParaSite" id="SRAE_0000031300.1"/>
    </source>
</evidence>
<dbReference type="CTD" id="36373554"/>
<protein>
    <submittedName>
        <fullName evidence="7 9">Elongation factor 1-beta</fullName>
    </submittedName>
</protein>
<evidence type="ECO:0000259" key="5">
    <source>
        <dbReference type="SMART" id="SM00888"/>
    </source>
</evidence>
<evidence type="ECO:0000256" key="3">
    <source>
        <dbReference type="ARBA" id="ARBA00022917"/>
    </source>
</evidence>
<dbReference type="CDD" id="cd00292">
    <property type="entry name" value="EF1B"/>
    <property type="match status" value="1"/>
</dbReference>
<evidence type="ECO:0000313" key="8">
    <source>
        <dbReference type="Proteomes" id="UP000035682"/>
    </source>
</evidence>
<organism evidence="7">
    <name type="scientific">Strongyloides ratti</name>
    <name type="common">Parasitic roundworm</name>
    <dbReference type="NCBI Taxonomy" id="34506"/>
    <lineage>
        <taxon>Eukaryota</taxon>
        <taxon>Metazoa</taxon>
        <taxon>Ecdysozoa</taxon>
        <taxon>Nematoda</taxon>
        <taxon>Chromadorea</taxon>
        <taxon>Rhabditida</taxon>
        <taxon>Tylenchina</taxon>
        <taxon>Panagrolaimomorpha</taxon>
        <taxon>Strongyloidoidea</taxon>
        <taxon>Strongyloididae</taxon>
        <taxon>Strongyloides</taxon>
    </lineage>
</organism>
<evidence type="ECO:0000256" key="1">
    <source>
        <dbReference type="ARBA" id="ARBA00007411"/>
    </source>
</evidence>
<evidence type="ECO:0000313" key="10">
    <source>
        <dbReference type="WormBase" id="SRAE_0000031300"/>
    </source>
</evidence>
<dbReference type="Pfam" id="PF10354">
    <property type="entry name" value="BMT5-like"/>
    <property type="match status" value="1"/>
</dbReference>
<sequence length="557" mass="63579">MSVEALLSEVTPFFPLKDGSKHPKEELSIFGKIKEAVIDARNTISEVLHLTHSDETIESLTKSNEKLVKEVAALREAVFSLTTQSGVSTSKKFNPSGPFLIMGDGNMSFSVAFSKIYSNTLITTSVLESKKDFLKRYPSGSQNYAYLSHLNPRVNVVFSLDATKLPTYMYGKYQNIIMNFPHHGGKSNLKKSKTLLGNIFKSISNVLQKDHGYFHLTLAKKQSGLNYDDILNNKVWSEKEPQHEKDSWQAIYIAAENGFRLALASPFNVDDYCYNSSGYKNRDQMFHNDDQSVTLTFEICDQTTELEIFNKIESTNNNNYNLFHNFRPYFIHDISILYSTNDILFWESKLLSIIKYILSGPLIKIIELKHLRGSCPYTNRPNRVYRIYWQGVKMPLTKVICNKFQNKLRDKLCNVAASVEKKEEAAKDDEDFDLFDSDEEEEDEAKKKITEERLKAYHAKKATKPGPIAKSSIILDIKPWDDTTDLVKMEESVKSIEKDGLVWGGCKQIPLAYGIKKLQIICVIEDLKVSVDDLIEQITTDFEEYVQSVDIAAFNKI</sequence>
<dbReference type="GO" id="GO:0003746">
    <property type="term" value="F:translation elongation factor activity"/>
    <property type="evidence" value="ECO:0007669"/>
    <property type="project" value="UniProtKB-KW"/>
</dbReference>
<dbReference type="InterPro" id="IPR036219">
    <property type="entry name" value="eEF-1beta-like_sf"/>
</dbReference>
<dbReference type="InterPro" id="IPR001326">
    <property type="entry name" value="Transl_elong_EF1B_B/D_CS"/>
</dbReference>
<dbReference type="FunFam" id="3.30.70.60:FF:000001">
    <property type="entry name" value="Elongation factor 1-beta 1 like"/>
    <property type="match status" value="1"/>
</dbReference>
<accession>A0A090KUY5</accession>
<dbReference type="SMART" id="SM00888">
    <property type="entry name" value="EF1_GNE"/>
    <property type="match status" value="1"/>
</dbReference>
<dbReference type="OrthoDB" id="273345at2759"/>
<dbReference type="RefSeq" id="XP_024500395.1">
    <property type="nucleotide sequence ID" value="XM_024646188.1"/>
</dbReference>
<reference evidence="9" key="3">
    <citation type="submission" date="2020-12" db="UniProtKB">
        <authorList>
            <consortium name="WormBaseParasite"/>
        </authorList>
    </citation>
    <scope>IDENTIFICATION</scope>
</reference>
<name>A0A090KUY5_STRRB</name>
<dbReference type="InterPro" id="IPR049720">
    <property type="entry name" value="EF1B_bsu/dsu"/>
</dbReference>
<dbReference type="AlphaFoldDB" id="A0A090KUY5"/>
<keyword evidence="2 4" id="KW-0251">Elongation factor</keyword>
<evidence type="ECO:0000259" key="6">
    <source>
        <dbReference type="SMART" id="SM01182"/>
    </source>
</evidence>
<dbReference type="WormBase" id="SRAE_0000031300">
    <property type="protein sequence ID" value="SRP05927"/>
    <property type="gene ID" value="WBGene00256056"/>
</dbReference>
<evidence type="ECO:0000256" key="2">
    <source>
        <dbReference type="ARBA" id="ARBA00022768"/>
    </source>
</evidence>
<dbReference type="PROSITE" id="PS00825">
    <property type="entry name" value="EF1BD_2"/>
    <property type="match status" value="1"/>
</dbReference>
<proteinExistence type="inferred from homology"/>
<dbReference type="WBParaSite" id="SRAE_0000031300.1">
    <property type="protein sequence ID" value="SRAE_0000031300.1"/>
    <property type="gene ID" value="WBGene00256056"/>
</dbReference>
<keyword evidence="8" id="KW-1185">Reference proteome</keyword>
<dbReference type="GO" id="GO:0005829">
    <property type="term" value="C:cytosol"/>
    <property type="evidence" value="ECO:0007669"/>
    <property type="project" value="TreeGrafter"/>
</dbReference>
<dbReference type="Pfam" id="PF00736">
    <property type="entry name" value="EF1_GNE"/>
    <property type="match status" value="1"/>
</dbReference>
<dbReference type="Pfam" id="PF10587">
    <property type="entry name" value="EF-1_beta_acid"/>
    <property type="match status" value="1"/>
</dbReference>
<dbReference type="PANTHER" id="PTHR11595:SF21">
    <property type="entry name" value="ELONGATION FACTOR 1-BETA"/>
    <property type="match status" value="1"/>
</dbReference>
<dbReference type="Gene3D" id="3.30.70.60">
    <property type="match status" value="1"/>
</dbReference>
<dbReference type="PANTHER" id="PTHR11595">
    <property type="entry name" value="EF-HAND AND COILED-COIL DOMAIN-CONTAINING FAMILY MEMBER"/>
    <property type="match status" value="1"/>
</dbReference>
<feature type="domain" description="Translation elongation factor EF1B beta/delta subunit guanine nucleotide exchange" evidence="5">
    <location>
        <begin position="470"/>
        <end position="557"/>
    </location>
</feature>
<evidence type="ECO:0000313" key="7">
    <source>
        <dbReference type="EMBL" id="CEF61186.1"/>
    </source>
</evidence>
<comment type="similarity">
    <text evidence="1 4">Belongs to the EF-1-beta/EF-1-delta family.</text>
</comment>
<evidence type="ECO:0000256" key="4">
    <source>
        <dbReference type="RuleBase" id="RU003791"/>
    </source>
</evidence>
<dbReference type="InterPro" id="IPR018940">
    <property type="entry name" value="EF-1_beta_acid_region_euk"/>
</dbReference>
<dbReference type="GO" id="GO:0070475">
    <property type="term" value="P:rRNA base methylation"/>
    <property type="evidence" value="ECO:0007669"/>
    <property type="project" value="InterPro"/>
</dbReference>
<dbReference type="EMBL" id="LN609406">
    <property type="protein sequence ID" value="CEF61186.1"/>
    <property type="molecule type" value="Genomic_DNA"/>
</dbReference>
<reference evidence="8" key="2">
    <citation type="submission" date="2014-09" db="EMBL/GenBank/DDBJ databases">
        <authorList>
            <person name="Martin A.A."/>
        </authorList>
    </citation>
    <scope>NUCLEOTIDE SEQUENCE</scope>
    <source>
        <strain evidence="8">ED321</strain>
    </source>
</reference>
<keyword evidence="3 4" id="KW-0648">Protein biosynthesis</keyword>
<dbReference type="Proteomes" id="UP000035682">
    <property type="component" value="Unplaced"/>
</dbReference>
<dbReference type="SMART" id="SM01182">
    <property type="entry name" value="EF-1_beta_acid"/>
    <property type="match status" value="1"/>
</dbReference>
<dbReference type="GO" id="GO:0005085">
    <property type="term" value="F:guanyl-nucleotide exchange factor activity"/>
    <property type="evidence" value="ECO:0007669"/>
    <property type="project" value="TreeGrafter"/>
</dbReference>
<dbReference type="GO" id="GO:0005853">
    <property type="term" value="C:eukaryotic translation elongation factor 1 complex"/>
    <property type="evidence" value="ECO:0007669"/>
    <property type="project" value="InterPro"/>
</dbReference>
<dbReference type="InterPro" id="IPR019446">
    <property type="entry name" value="BMT5-like"/>
</dbReference>
<dbReference type="InterPro" id="IPR014717">
    <property type="entry name" value="Transl_elong_EF1B/ribsomal_bS6"/>
</dbReference>
<dbReference type="SUPFAM" id="SSF54984">
    <property type="entry name" value="eEF-1beta-like"/>
    <property type="match status" value="1"/>
</dbReference>